<dbReference type="InterPro" id="IPR038717">
    <property type="entry name" value="Tc1-like_DDE_dom"/>
</dbReference>
<accession>A0A6G1GTW2</accession>
<dbReference type="Gene3D" id="3.30.420.10">
    <property type="entry name" value="Ribonuclease H-like superfamily/Ribonuclease H"/>
    <property type="match status" value="1"/>
</dbReference>
<reference evidence="3" key="1">
    <citation type="journal article" date="2020" name="Stud. Mycol.">
        <title>101 Dothideomycetes genomes: a test case for predicting lifestyles and emergence of pathogens.</title>
        <authorList>
            <person name="Haridas S."/>
            <person name="Albert R."/>
            <person name="Binder M."/>
            <person name="Bloem J."/>
            <person name="Labutti K."/>
            <person name="Salamov A."/>
            <person name="Andreopoulos B."/>
            <person name="Baker S."/>
            <person name="Barry K."/>
            <person name="Bills G."/>
            <person name="Bluhm B."/>
            <person name="Cannon C."/>
            <person name="Castanera R."/>
            <person name="Culley D."/>
            <person name="Daum C."/>
            <person name="Ezra D."/>
            <person name="Gonzalez J."/>
            <person name="Henrissat B."/>
            <person name="Kuo A."/>
            <person name="Liang C."/>
            <person name="Lipzen A."/>
            <person name="Lutzoni F."/>
            <person name="Magnuson J."/>
            <person name="Mondo S."/>
            <person name="Nolan M."/>
            <person name="Ohm R."/>
            <person name="Pangilinan J."/>
            <person name="Park H.-J."/>
            <person name="Ramirez L."/>
            <person name="Alfaro M."/>
            <person name="Sun H."/>
            <person name="Tritt A."/>
            <person name="Yoshinaga Y."/>
            <person name="Zwiers L.-H."/>
            <person name="Turgeon B."/>
            <person name="Goodwin S."/>
            <person name="Spatafora J."/>
            <person name="Crous P."/>
            <person name="Grigoriev I."/>
        </authorList>
    </citation>
    <scope>NUCLEOTIDE SEQUENCE</scope>
    <source>
        <strain evidence="3">CBS 113979</strain>
    </source>
</reference>
<feature type="region of interest" description="Disordered" evidence="1">
    <location>
        <begin position="33"/>
        <end position="59"/>
    </location>
</feature>
<evidence type="ECO:0000313" key="3">
    <source>
        <dbReference type="EMBL" id="KAF1984365.1"/>
    </source>
</evidence>
<dbReference type="EMBL" id="ML977168">
    <property type="protein sequence ID" value="KAF1984365.1"/>
    <property type="molecule type" value="Genomic_DNA"/>
</dbReference>
<proteinExistence type="predicted"/>
<name>A0A6G1GTW2_9PEZI</name>
<evidence type="ECO:0000256" key="1">
    <source>
        <dbReference type="SAM" id="MobiDB-lite"/>
    </source>
</evidence>
<protein>
    <recommendedName>
        <fullName evidence="2">Tc1-like transposase DDE domain-containing protein</fullName>
    </recommendedName>
</protein>
<organism evidence="3 4">
    <name type="scientific">Aulographum hederae CBS 113979</name>
    <dbReference type="NCBI Taxonomy" id="1176131"/>
    <lineage>
        <taxon>Eukaryota</taxon>
        <taxon>Fungi</taxon>
        <taxon>Dikarya</taxon>
        <taxon>Ascomycota</taxon>
        <taxon>Pezizomycotina</taxon>
        <taxon>Dothideomycetes</taxon>
        <taxon>Pleosporomycetidae</taxon>
        <taxon>Aulographales</taxon>
        <taxon>Aulographaceae</taxon>
    </lineage>
</organism>
<dbReference type="Proteomes" id="UP000800041">
    <property type="component" value="Unassembled WGS sequence"/>
</dbReference>
<evidence type="ECO:0000313" key="4">
    <source>
        <dbReference type="Proteomes" id="UP000800041"/>
    </source>
</evidence>
<dbReference type="GO" id="GO:0003676">
    <property type="term" value="F:nucleic acid binding"/>
    <property type="evidence" value="ECO:0007669"/>
    <property type="project" value="InterPro"/>
</dbReference>
<keyword evidence="4" id="KW-1185">Reference proteome</keyword>
<evidence type="ECO:0000259" key="2">
    <source>
        <dbReference type="Pfam" id="PF13358"/>
    </source>
</evidence>
<dbReference type="InterPro" id="IPR036397">
    <property type="entry name" value="RNaseH_sf"/>
</dbReference>
<dbReference type="Pfam" id="PF13358">
    <property type="entry name" value="DDE_3"/>
    <property type="match status" value="1"/>
</dbReference>
<gene>
    <name evidence="3" type="ORF">K402DRAFT_395722</name>
</gene>
<feature type="compositionally biased region" description="Basic and acidic residues" evidence="1">
    <location>
        <begin position="33"/>
        <end position="48"/>
    </location>
</feature>
<dbReference type="AlphaFoldDB" id="A0A6G1GTW2"/>
<sequence length="223" mass="25837">MEGQERQVNVHKESGLNVTLHVAAGVSYDHKGSLTFYKDPKEPSEKVRKPPPPRKPMYETPEVFADRVKVYKDSQPREEPIPKGNCMTQVFYTEKILPLHIKEIEMLEARYKHRFRLQEDGDSSHGNRSKNNPAARLKHAADLLIHIHPAQSPDLNPIEACWMISKKRLRGRKWSTVAQFKADILAEWDKITIAQIRRRIRKMPDRCLKVQASGGERIKSTLW</sequence>
<dbReference type="OrthoDB" id="5410741at2759"/>
<feature type="domain" description="Tc1-like transposase DDE" evidence="2">
    <location>
        <begin position="137"/>
        <end position="180"/>
    </location>
</feature>